<reference evidence="3" key="1">
    <citation type="journal article" date="2019" name="Int. J. Syst. Evol. Microbiol.">
        <title>The Global Catalogue of Microorganisms (GCM) 10K type strain sequencing project: providing services to taxonomists for standard genome sequencing and annotation.</title>
        <authorList>
            <consortium name="The Broad Institute Genomics Platform"/>
            <consortium name="The Broad Institute Genome Sequencing Center for Infectious Disease"/>
            <person name="Wu L."/>
            <person name="Ma J."/>
        </authorList>
    </citation>
    <scope>NUCLEOTIDE SEQUENCE [LARGE SCALE GENOMIC DNA]</scope>
    <source>
        <strain evidence="3">CCUG 43114</strain>
    </source>
</reference>
<dbReference type="Gene3D" id="3.40.50.300">
    <property type="entry name" value="P-loop containing nucleotide triphosphate hydrolases"/>
    <property type="match status" value="1"/>
</dbReference>
<evidence type="ECO:0000313" key="3">
    <source>
        <dbReference type="Proteomes" id="UP001596122"/>
    </source>
</evidence>
<dbReference type="RefSeq" id="WP_340270076.1">
    <property type="nucleotide sequence ID" value="NZ_JBBEOG010000005.1"/>
</dbReference>
<comment type="caution">
    <text evidence="2">The sequence shown here is derived from an EMBL/GenBank/DDBJ whole genome shotgun (WGS) entry which is preliminary data.</text>
</comment>
<dbReference type="InterPro" id="IPR022521">
    <property type="entry name" value="Rv3660c"/>
</dbReference>
<dbReference type="PANTHER" id="PTHR43384">
    <property type="entry name" value="SEPTUM SITE-DETERMINING PROTEIN MIND HOMOLOG, CHLOROPLASTIC-RELATED"/>
    <property type="match status" value="1"/>
</dbReference>
<evidence type="ECO:0000313" key="2">
    <source>
        <dbReference type="EMBL" id="MFC5382361.1"/>
    </source>
</evidence>
<dbReference type="SUPFAM" id="SSF52540">
    <property type="entry name" value="P-loop containing nucleoside triphosphate hydrolases"/>
    <property type="match status" value="1"/>
</dbReference>
<dbReference type="PANTHER" id="PTHR43384:SF11">
    <property type="entry name" value="SEPTUM SITE DETERMINING PROTEIN"/>
    <property type="match status" value="1"/>
</dbReference>
<dbReference type="Proteomes" id="UP001596122">
    <property type="component" value="Unassembled WGS sequence"/>
</dbReference>
<feature type="domain" description="Rv3660c-like CheY-like N-terminal" evidence="1">
    <location>
        <begin position="80"/>
        <end position="137"/>
    </location>
</feature>
<gene>
    <name evidence="2" type="primary">ssd</name>
    <name evidence="2" type="ORF">ACFPJ6_16470</name>
</gene>
<proteinExistence type="predicted"/>
<dbReference type="Pfam" id="PF26563">
    <property type="entry name" value="Rv3660c_N"/>
    <property type="match status" value="1"/>
</dbReference>
<accession>A0ABW0GU69</accession>
<dbReference type="NCBIfam" id="TIGR03815">
    <property type="entry name" value="CpaE_hom_Actino"/>
    <property type="match status" value="1"/>
</dbReference>
<sequence length="411" mass="41509">MAIQGAEVLCLAVDPEVRAVLSALCAEAGVAATSHPGRSEPPGWRSAALVLLGLGEPAGGVGHDTGGAAEAAEAVWPPGLAGLPRREGVVVVHVPAPGAPVDPPGEVWRAAVAVGAEHVVGLAAGREWVVDRLRRAAWPSAFCVGVVGARGGAGATATAVALATAAARGAGRSGLRRDDPAVLLLDADPGGGGLDLALGAEELPGLRWDGLHDVRPPLPAGGLSHSLPTADGVRVLSHGRRAALVQEGAGAAVLAAARAEHAVVVLDLPRHPAAATVPGRSPARATPAPDVLLCVCPAEVRAVAAAPLVLRAWRDWPAARTHLLVRGPSPGGLRASEAGLAVAAGVEADGSRLHRTDEVRAEPRLAAALEHGHPFADHGRSPLRRWADRWVAEVLADRLPSRRGAAVPAGP</sequence>
<organism evidence="2 3">
    <name type="scientific">Aquipuribacter nitratireducens</name>
    <dbReference type="NCBI Taxonomy" id="650104"/>
    <lineage>
        <taxon>Bacteria</taxon>
        <taxon>Bacillati</taxon>
        <taxon>Actinomycetota</taxon>
        <taxon>Actinomycetes</taxon>
        <taxon>Micrococcales</taxon>
        <taxon>Intrasporangiaceae</taxon>
        <taxon>Aquipuribacter</taxon>
    </lineage>
</organism>
<dbReference type="InterPro" id="IPR050625">
    <property type="entry name" value="ParA/MinD_ATPase"/>
</dbReference>
<protein>
    <submittedName>
        <fullName evidence="2">Septum site-determining protein Ssd</fullName>
    </submittedName>
</protein>
<dbReference type="EMBL" id="JBHSLD010000025">
    <property type="protein sequence ID" value="MFC5382361.1"/>
    <property type="molecule type" value="Genomic_DNA"/>
</dbReference>
<dbReference type="InterPro" id="IPR059050">
    <property type="entry name" value="Rv3660c_N"/>
</dbReference>
<keyword evidence="3" id="KW-1185">Reference proteome</keyword>
<dbReference type="InterPro" id="IPR027417">
    <property type="entry name" value="P-loop_NTPase"/>
</dbReference>
<name>A0ABW0GU69_9MICO</name>
<evidence type="ECO:0000259" key="1">
    <source>
        <dbReference type="Pfam" id="PF26563"/>
    </source>
</evidence>